<evidence type="ECO:0000256" key="1">
    <source>
        <dbReference type="SAM" id="MobiDB-lite"/>
    </source>
</evidence>
<keyword evidence="3" id="KW-1185">Reference proteome</keyword>
<accession>A0ABT9W4A9</accession>
<comment type="caution">
    <text evidence="2">The sequence shown here is derived from an EMBL/GenBank/DDBJ whole genome shotgun (WGS) entry which is preliminary data.</text>
</comment>
<feature type="region of interest" description="Disordered" evidence="1">
    <location>
        <begin position="75"/>
        <end position="95"/>
    </location>
</feature>
<evidence type="ECO:0000313" key="3">
    <source>
        <dbReference type="Proteomes" id="UP001235840"/>
    </source>
</evidence>
<dbReference type="RefSeq" id="WP_307397541.1">
    <property type="nucleotide sequence ID" value="NZ_BAAADK010000015.1"/>
</dbReference>
<evidence type="ECO:0008006" key="4">
    <source>
        <dbReference type="Google" id="ProtNLM"/>
    </source>
</evidence>
<dbReference type="Proteomes" id="UP001235840">
    <property type="component" value="Unassembled WGS sequence"/>
</dbReference>
<feature type="region of interest" description="Disordered" evidence="1">
    <location>
        <begin position="1"/>
        <end position="22"/>
    </location>
</feature>
<dbReference type="EMBL" id="JAUSTY010000023">
    <property type="protein sequence ID" value="MDQ0168081.1"/>
    <property type="molecule type" value="Genomic_DNA"/>
</dbReference>
<gene>
    <name evidence="2" type="ORF">J2S11_004011</name>
</gene>
<organism evidence="2 3">
    <name type="scientific">Caldalkalibacillus horti</name>
    <dbReference type="NCBI Taxonomy" id="77523"/>
    <lineage>
        <taxon>Bacteria</taxon>
        <taxon>Bacillati</taxon>
        <taxon>Bacillota</taxon>
        <taxon>Bacilli</taxon>
        <taxon>Bacillales</taxon>
        <taxon>Bacillaceae</taxon>
        <taxon>Caldalkalibacillus</taxon>
    </lineage>
</organism>
<name>A0ABT9W4A9_9BACI</name>
<proteinExistence type="predicted"/>
<sequence>MSDIEPRSQKYNQDSKEFEDQKLNSRSLIESYNQVAGADEVEFATEFGGNEANEFNAANDEATKTNEANEAIRQTHDLVQETYQQSNHTKDEKAD</sequence>
<evidence type="ECO:0000313" key="2">
    <source>
        <dbReference type="EMBL" id="MDQ0168081.1"/>
    </source>
</evidence>
<reference evidence="2 3" key="1">
    <citation type="submission" date="2023-07" db="EMBL/GenBank/DDBJ databases">
        <title>Genomic Encyclopedia of Type Strains, Phase IV (KMG-IV): sequencing the most valuable type-strain genomes for metagenomic binning, comparative biology and taxonomic classification.</title>
        <authorList>
            <person name="Goeker M."/>
        </authorList>
    </citation>
    <scope>NUCLEOTIDE SEQUENCE [LARGE SCALE GENOMIC DNA]</scope>
    <source>
        <strain evidence="2 3">DSM 12751</strain>
    </source>
</reference>
<protein>
    <recommendedName>
        <fullName evidence="4">DUF4025 domain-containing protein</fullName>
    </recommendedName>
</protein>